<dbReference type="Pfam" id="PF03807">
    <property type="entry name" value="F420_oxidored"/>
    <property type="match status" value="1"/>
</dbReference>
<evidence type="ECO:0000256" key="3">
    <source>
        <dbReference type="SAM" id="MobiDB-lite"/>
    </source>
</evidence>
<dbReference type="InParanoid" id="A0A263CYK3"/>
<sequence>MDMTRRTGIIGVGELGEAIVTGLSSTPSPLPIHLSPRSAGAARGLATTFHGVRACPSNQAVVEHSDVILLLVRPSDVAEVLAGIQRIAASGLARPGQRGWPPAGTRAHSRQGRATPCGPTVTHTESTTGQSRAGR</sequence>
<dbReference type="RefSeq" id="WP_094864543.1">
    <property type="nucleotide sequence ID" value="NZ_NKYE01000014.1"/>
</dbReference>
<dbReference type="GO" id="GO:0055129">
    <property type="term" value="P:L-proline biosynthetic process"/>
    <property type="evidence" value="ECO:0007669"/>
    <property type="project" value="TreeGrafter"/>
</dbReference>
<dbReference type="PANTHER" id="PTHR11645">
    <property type="entry name" value="PYRROLINE-5-CARBOXYLATE REDUCTASE"/>
    <property type="match status" value="1"/>
</dbReference>
<dbReference type="OrthoDB" id="4425838at2"/>
<dbReference type="Proteomes" id="UP000242444">
    <property type="component" value="Unassembled WGS sequence"/>
</dbReference>
<evidence type="ECO:0000256" key="1">
    <source>
        <dbReference type="ARBA" id="ARBA00005525"/>
    </source>
</evidence>
<evidence type="ECO:0000256" key="2">
    <source>
        <dbReference type="ARBA" id="ARBA00023002"/>
    </source>
</evidence>
<gene>
    <name evidence="5" type="ORF">CFN78_20790</name>
</gene>
<feature type="domain" description="Pyrroline-5-carboxylate reductase catalytic N-terminal" evidence="4">
    <location>
        <begin position="8"/>
        <end position="85"/>
    </location>
</feature>
<dbReference type="Gene3D" id="3.40.50.720">
    <property type="entry name" value="NAD(P)-binding Rossmann-like Domain"/>
    <property type="match status" value="1"/>
</dbReference>
<organism evidence="5 6">
    <name type="scientific">Amycolatopsis antarctica</name>
    <dbReference type="NCBI Taxonomy" id="1854586"/>
    <lineage>
        <taxon>Bacteria</taxon>
        <taxon>Bacillati</taxon>
        <taxon>Actinomycetota</taxon>
        <taxon>Actinomycetes</taxon>
        <taxon>Pseudonocardiales</taxon>
        <taxon>Pseudonocardiaceae</taxon>
        <taxon>Amycolatopsis</taxon>
    </lineage>
</organism>
<evidence type="ECO:0000313" key="5">
    <source>
        <dbReference type="EMBL" id="OZM71240.1"/>
    </source>
</evidence>
<protein>
    <recommendedName>
        <fullName evidence="4">Pyrroline-5-carboxylate reductase catalytic N-terminal domain-containing protein</fullName>
    </recommendedName>
</protein>
<feature type="compositionally biased region" description="Polar residues" evidence="3">
    <location>
        <begin position="121"/>
        <end position="135"/>
    </location>
</feature>
<dbReference type="AlphaFoldDB" id="A0A263CYK3"/>
<dbReference type="EMBL" id="NKYE01000014">
    <property type="protein sequence ID" value="OZM71240.1"/>
    <property type="molecule type" value="Genomic_DNA"/>
</dbReference>
<evidence type="ECO:0000313" key="6">
    <source>
        <dbReference type="Proteomes" id="UP000242444"/>
    </source>
</evidence>
<dbReference type="PANTHER" id="PTHR11645:SF0">
    <property type="entry name" value="PYRROLINE-5-CARBOXYLATE REDUCTASE 3"/>
    <property type="match status" value="1"/>
</dbReference>
<keyword evidence="2" id="KW-0560">Oxidoreductase</keyword>
<comment type="caution">
    <text evidence="5">The sequence shown here is derived from an EMBL/GenBank/DDBJ whole genome shotgun (WGS) entry which is preliminary data.</text>
</comment>
<keyword evidence="6" id="KW-1185">Reference proteome</keyword>
<feature type="region of interest" description="Disordered" evidence="3">
    <location>
        <begin position="92"/>
        <end position="135"/>
    </location>
</feature>
<dbReference type="GO" id="GO:0004735">
    <property type="term" value="F:pyrroline-5-carboxylate reductase activity"/>
    <property type="evidence" value="ECO:0007669"/>
    <property type="project" value="TreeGrafter"/>
</dbReference>
<comment type="similarity">
    <text evidence="1">Belongs to the pyrroline-5-carboxylate reductase family.</text>
</comment>
<dbReference type="SUPFAM" id="SSF51735">
    <property type="entry name" value="NAD(P)-binding Rossmann-fold domains"/>
    <property type="match status" value="1"/>
</dbReference>
<dbReference type="InterPro" id="IPR036291">
    <property type="entry name" value="NAD(P)-bd_dom_sf"/>
</dbReference>
<dbReference type="InterPro" id="IPR028939">
    <property type="entry name" value="P5C_Rdtase_cat_N"/>
</dbReference>
<accession>A0A263CYK3</accession>
<evidence type="ECO:0000259" key="4">
    <source>
        <dbReference type="Pfam" id="PF03807"/>
    </source>
</evidence>
<name>A0A263CYK3_9PSEU</name>
<reference evidence="5 6" key="1">
    <citation type="submission" date="2017-07" db="EMBL/GenBank/DDBJ databases">
        <title>Amycolatopsis antarcticus sp. nov., isolated from the surface of an Antarcticus brown macroalga.</title>
        <authorList>
            <person name="Wang J."/>
            <person name="Leiva S."/>
            <person name="Huang J."/>
            <person name="Huang Y."/>
        </authorList>
    </citation>
    <scope>NUCLEOTIDE SEQUENCE [LARGE SCALE GENOMIC DNA]</scope>
    <source>
        <strain evidence="5 6">AU-G6</strain>
    </source>
</reference>
<proteinExistence type="inferred from homology"/>